<dbReference type="Gene3D" id="2.40.50.140">
    <property type="entry name" value="Nucleic acid-binding proteins"/>
    <property type="match status" value="1"/>
</dbReference>
<evidence type="ECO:0000256" key="4">
    <source>
        <dbReference type="PROSITE-ProRule" id="PRU01024"/>
    </source>
</evidence>
<dbReference type="GO" id="GO:0070475">
    <property type="term" value="P:rRNA base methylation"/>
    <property type="evidence" value="ECO:0007669"/>
    <property type="project" value="TreeGrafter"/>
</dbReference>
<dbReference type="Pfam" id="PF05958">
    <property type="entry name" value="tRNA_U5-meth_tr"/>
    <property type="match status" value="1"/>
</dbReference>
<dbReference type="SUPFAM" id="SSF50249">
    <property type="entry name" value="Nucleic acid-binding proteins"/>
    <property type="match status" value="1"/>
</dbReference>
<dbReference type="PANTHER" id="PTHR11061:SF30">
    <property type="entry name" value="TRNA (URACIL(54)-C(5))-METHYLTRANSFERASE"/>
    <property type="match status" value="1"/>
</dbReference>
<dbReference type="PROSITE" id="PS50926">
    <property type="entry name" value="TRAM"/>
    <property type="match status" value="1"/>
</dbReference>
<keyword evidence="1 4" id="KW-0489">Methyltransferase</keyword>
<dbReference type="InterPro" id="IPR010280">
    <property type="entry name" value="U5_MeTrfase_fam"/>
</dbReference>
<feature type="binding site" evidence="4">
    <location>
        <position position="315"/>
    </location>
    <ligand>
        <name>S-adenosyl-L-methionine</name>
        <dbReference type="ChEBI" id="CHEBI:59789"/>
    </ligand>
</feature>
<evidence type="ECO:0000259" key="6">
    <source>
        <dbReference type="PROSITE" id="PS50926"/>
    </source>
</evidence>
<dbReference type="InterPro" id="IPR029063">
    <property type="entry name" value="SAM-dependent_MTases_sf"/>
</dbReference>
<keyword evidence="3 4" id="KW-0949">S-adenosyl-L-methionine</keyword>
<accession>A0A9D2H848</accession>
<evidence type="ECO:0000256" key="1">
    <source>
        <dbReference type="ARBA" id="ARBA00022603"/>
    </source>
</evidence>
<dbReference type="PROSITE" id="PS51687">
    <property type="entry name" value="SAM_MT_RNA_M5U"/>
    <property type="match status" value="1"/>
</dbReference>
<feature type="domain" description="TRAM" evidence="6">
    <location>
        <begin position="1"/>
        <end position="58"/>
    </location>
</feature>
<dbReference type="PANTHER" id="PTHR11061">
    <property type="entry name" value="RNA M5U METHYLTRANSFERASE"/>
    <property type="match status" value="1"/>
</dbReference>
<feature type="active site" description="Nucleophile" evidence="4">
    <location>
        <position position="422"/>
    </location>
</feature>
<dbReference type="Pfam" id="PF01938">
    <property type="entry name" value="TRAM"/>
    <property type="match status" value="1"/>
</dbReference>
<evidence type="ECO:0000313" key="8">
    <source>
        <dbReference type="Proteomes" id="UP000824223"/>
    </source>
</evidence>
<organism evidence="7 8">
    <name type="scientific">Candidatus Mediterraneibacter pullicola</name>
    <dbReference type="NCBI Taxonomy" id="2838682"/>
    <lineage>
        <taxon>Bacteria</taxon>
        <taxon>Bacillati</taxon>
        <taxon>Bacillota</taxon>
        <taxon>Clostridia</taxon>
        <taxon>Lachnospirales</taxon>
        <taxon>Lachnospiraceae</taxon>
        <taxon>Mediterraneibacter</taxon>
    </lineage>
</organism>
<dbReference type="CDD" id="cd02440">
    <property type="entry name" value="AdoMet_MTases"/>
    <property type="match status" value="1"/>
</dbReference>
<name>A0A9D2H848_9FIRM</name>
<dbReference type="AlphaFoldDB" id="A0A9D2H848"/>
<dbReference type="GO" id="GO:0070041">
    <property type="term" value="F:rRNA (uridine-C5-)-methyltransferase activity"/>
    <property type="evidence" value="ECO:0007669"/>
    <property type="project" value="TreeGrafter"/>
</dbReference>
<protein>
    <submittedName>
        <fullName evidence="7">23S rRNA (Uracil(1939)-C(5))-methyltransferase RlmD</fullName>
        <ecNumber evidence="7">2.1.1.190</ecNumber>
    </submittedName>
</protein>
<comment type="similarity">
    <text evidence="4">Belongs to the class I-like SAM-binding methyltransferase superfamily. RNA M5U methyltransferase family.</text>
</comment>
<dbReference type="FunFam" id="2.40.50.140:FF:000097">
    <property type="entry name" value="23S rRNA (uracil(1939)-C(5))-methyltransferase RlmD"/>
    <property type="match status" value="1"/>
</dbReference>
<dbReference type="InterPro" id="IPR002792">
    <property type="entry name" value="TRAM_dom"/>
</dbReference>
<feature type="binding site" evidence="4">
    <location>
        <position position="336"/>
    </location>
    <ligand>
        <name>S-adenosyl-L-methionine</name>
        <dbReference type="ChEBI" id="CHEBI:59789"/>
    </ligand>
</feature>
<evidence type="ECO:0000256" key="5">
    <source>
        <dbReference type="PROSITE-ProRule" id="PRU10015"/>
    </source>
</evidence>
<sequence length="558" mass="62933">MQKNDMAVVKITDMGVNGEGIGKSDGYPLFIKDAVMGDTVEAKVMKAKKNYGYARLMKVIEPSADRVEPKCPFARRCGGCQIQEMSYERQLVFKNQKVRNSLERIGGFSPKLLNRVTEPIVGMDEPFFYRNKAQFPFGTDKEGNPVAGFYAGRTHDIIANTDCALGVPVNREILETILDFMKENRISAYDEKTGRGLIRHVLIRYGFTTKEIMVCLVVNGKKIPHVDCLTDKLTKIKGMTSITMSMNTRQTNVIMGDSFEVLWGQGYIMDYIGDIKYRISPLSFYQVNPVQTEKLYSLAMEYADLKGGETVWDLYCGIGTISLFLAQKAGKVYGVEIVPQAIKDARENAKLNEIINAEFFVGKAEEVLPKWYQEHADGGEAFACNEARTDVVVVDPPRKGCDETLLRTITEMAPERIVYVSCDPATLARDLKMLCGRGYALERVRAVDMFPNTVHVETVVLLSKGEVDSKRIRVEFSLEDMDMSEFQDGATYPQIKEYVLEHTGLKVSNLYISQIKRKCGIEVGKNYNLPKSEDSRQPQCPPEKEKAIREAFKYFGMI</sequence>
<dbReference type="Proteomes" id="UP000824223">
    <property type="component" value="Unassembled WGS sequence"/>
</dbReference>
<dbReference type="FunFam" id="2.40.50.1070:FF:000003">
    <property type="entry name" value="23S rRNA (Uracil-5-)-methyltransferase RumA"/>
    <property type="match status" value="1"/>
</dbReference>
<evidence type="ECO:0000313" key="7">
    <source>
        <dbReference type="EMBL" id="HJA05539.1"/>
    </source>
</evidence>
<dbReference type="SUPFAM" id="SSF53335">
    <property type="entry name" value="S-adenosyl-L-methionine-dependent methyltransferases"/>
    <property type="match status" value="1"/>
</dbReference>
<dbReference type="InterPro" id="IPR012340">
    <property type="entry name" value="NA-bd_OB-fold"/>
</dbReference>
<dbReference type="EC" id="2.1.1.190" evidence="7"/>
<dbReference type="EMBL" id="DXAK01000001">
    <property type="protein sequence ID" value="HJA05539.1"/>
    <property type="molecule type" value="Genomic_DNA"/>
</dbReference>
<proteinExistence type="inferred from homology"/>
<keyword evidence="2 4" id="KW-0808">Transferase</keyword>
<dbReference type="InterPro" id="IPR030390">
    <property type="entry name" value="MeTrfase_TrmA_AS"/>
</dbReference>
<dbReference type="Gene3D" id="2.40.50.1070">
    <property type="match status" value="1"/>
</dbReference>
<dbReference type="FunFam" id="3.40.50.150:FF:000009">
    <property type="entry name" value="23S rRNA (Uracil(1939)-C(5))-methyltransferase RlmD"/>
    <property type="match status" value="1"/>
</dbReference>
<reference evidence="7" key="1">
    <citation type="journal article" date="2021" name="PeerJ">
        <title>Extensive microbial diversity within the chicken gut microbiome revealed by metagenomics and culture.</title>
        <authorList>
            <person name="Gilroy R."/>
            <person name="Ravi A."/>
            <person name="Getino M."/>
            <person name="Pursley I."/>
            <person name="Horton D.L."/>
            <person name="Alikhan N.F."/>
            <person name="Baker D."/>
            <person name="Gharbi K."/>
            <person name="Hall N."/>
            <person name="Watson M."/>
            <person name="Adriaenssens E.M."/>
            <person name="Foster-Nyarko E."/>
            <person name="Jarju S."/>
            <person name="Secka A."/>
            <person name="Antonio M."/>
            <person name="Oren A."/>
            <person name="Chaudhuri R.R."/>
            <person name="La Ragione R."/>
            <person name="Hildebrand F."/>
            <person name="Pallen M.J."/>
        </authorList>
    </citation>
    <scope>NUCLEOTIDE SEQUENCE</scope>
    <source>
        <strain evidence="7">ChiSjej2B20-11307</strain>
    </source>
</reference>
<evidence type="ECO:0000256" key="3">
    <source>
        <dbReference type="ARBA" id="ARBA00022691"/>
    </source>
</evidence>
<feature type="binding site" evidence="4">
    <location>
        <position position="395"/>
    </location>
    <ligand>
        <name>S-adenosyl-L-methionine</name>
        <dbReference type="ChEBI" id="CHEBI:59789"/>
    </ligand>
</feature>
<feature type="active site" evidence="5">
    <location>
        <position position="422"/>
    </location>
</feature>
<dbReference type="NCBIfam" id="TIGR00479">
    <property type="entry name" value="rumA"/>
    <property type="match status" value="1"/>
</dbReference>
<gene>
    <name evidence="7" type="primary">rlmD</name>
    <name evidence="7" type="ORF">H9798_00085</name>
</gene>
<dbReference type="Gene3D" id="3.40.50.150">
    <property type="entry name" value="Vaccinia Virus protein VP39"/>
    <property type="match status" value="1"/>
</dbReference>
<feature type="binding site" evidence="4">
    <location>
        <position position="286"/>
    </location>
    <ligand>
        <name>S-adenosyl-L-methionine</name>
        <dbReference type="ChEBI" id="CHEBI:59789"/>
    </ligand>
</feature>
<dbReference type="PROSITE" id="PS01230">
    <property type="entry name" value="TRMA_1"/>
    <property type="match status" value="1"/>
</dbReference>
<reference evidence="7" key="2">
    <citation type="submission" date="2021-04" db="EMBL/GenBank/DDBJ databases">
        <authorList>
            <person name="Gilroy R."/>
        </authorList>
    </citation>
    <scope>NUCLEOTIDE SEQUENCE</scope>
    <source>
        <strain evidence="7">ChiSjej2B20-11307</strain>
    </source>
</reference>
<comment type="caution">
    <text evidence="7">The sequence shown here is derived from an EMBL/GenBank/DDBJ whole genome shotgun (WGS) entry which is preliminary data.</text>
</comment>
<evidence type="ECO:0000256" key="2">
    <source>
        <dbReference type="ARBA" id="ARBA00022679"/>
    </source>
</evidence>